<keyword evidence="3" id="KW-1185">Reference proteome</keyword>
<accession>A0A1H9FHB8</accession>
<dbReference type="AlphaFoldDB" id="A0A1H9FHB8"/>
<protein>
    <submittedName>
        <fullName evidence="2">Uncharacterized protein</fullName>
    </submittedName>
</protein>
<feature type="region of interest" description="Disordered" evidence="1">
    <location>
        <begin position="1"/>
        <end position="136"/>
    </location>
</feature>
<reference evidence="3" key="1">
    <citation type="submission" date="2016-10" db="EMBL/GenBank/DDBJ databases">
        <authorList>
            <person name="Varghese N."/>
            <person name="Submissions S."/>
        </authorList>
    </citation>
    <scope>NUCLEOTIDE SEQUENCE [LARGE SCALE GENOMIC DNA]</scope>
    <source>
        <strain evidence="3">DSM 25055</strain>
    </source>
</reference>
<dbReference type="STRING" id="1186196.SAMN04489841_1570"/>
<name>A0A1H9FHB8_9EURY</name>
<feature type="compositionally biased region" description="Basic and acidic residues" evidence="1">
    <location>
        <begin position="45"/>
        <end position="85"/>
    </location>
</feature>
<evidence type="ECO:0000313" key="3">
    <source>
        <dbReference type="Proteomes" id="UP000199114"/>
    </source>
</evidence>
<sequence>MHRPTRGRPRDGRNSSDDGRKQRFWRSPIATSVPPIVTPPGRSFECAERITRTRRENQLPRSCRNDNPRSLDRHRTADRSNERVRNGHVHAGFDASHRTCSAHSAGRGLRRSRDRDRRERVGRAVSPRGPRGKLGHYENVSFTLTLAEDGHLTAYALEGELTADGDRRFVTEEFTQEITAVEPTEPAWLEEGRDEIEERMNSSSDD</sequence>
<feature type="compositionally biased region" description="Basic and acidic residues" evidence="1">
    <location>
        <begin position="8"/>
        <end position="21"/>
    </location>
</feature>
<feature type="compositionally biased region" description="Basic and acidic residues" evidence="1">
    <location>
        <begin position="111"/>
        <end position="122"/>
    </location>
</feature>
<dbReference type="Proteomes" id="UP000199114">
    <property type="component" value="Unassembled WGS sequence"/>
</dbReference>
<dbReference type="EMBL" id="FOFD01000002">
    <property type="protein sequence ID" value="SEQ36708.1"/>
    <property type="molecule type" value="Genomic_DNA"/>
</dbReference>
<organism evidence="2 3">
    <name type="scientific">Natrinema salaciae</name>
    <dbReference type="NCBI Taxonomy" id="1186196"/>
    <lineage>
        <taxon>Archaea</taxon>
        <taxon>Methanobacteriati</taxon>
        <taxon>Methanobacteriota</taxon>
        <taxon>Stenosarchaea group</taxon>
        <taxon>Halobacteria</taxon>
        <taxon>Halobacteriales</taxon>
        <taxon>Natrialbaceae</taxon>
        <taxon>Natrinema</taxon>
    </lineage>
</organism>
<proteinExistence type="predicted"/>
<evidence type="ECO:0000313" key="2">
    <source>
        <dbReference type="EMBL" id="SEQ36708.1"/>
    </source>
</evidence>
<gene>
    <name evidence="2" type="ORF">SAMN04489841_1570</name>
</gene>
<evidence type="ECO:0000256" key="1">
    <source>
        <dbReference type="SAM" id="MobiDB-lite"/>
    </source>
</evidence>